<dbReference type="STRING" id="1209072.GCA_000766945_01576"/>
<gene>
    <name evidence="3" type="primary">rimP</name>
    <name evidence="6" type="ORF">CBP51_08465</name>
</gene>
<evidence type="ECO:0000313" key="7">
    <source>
        <dbReference type="Proteomes" id="UP000216101"/>
    </source>
</evidence>
<dbReference type="Pfam" id="PF02576">
    <property type="entry name" value="RimP_N"/>
    <property type="match status" value="1"/>
</dbReference>
<sequence length="165" mass="18948">MASKQELLEQMILPVTTALGCELWGLEYLTQGRYTTVRIFIDGPNGVSLDDCERVSRQVSSVFDVEDPIDGEYTLEVSSPGMDRPLYKESQYLRYVGETISVRMRIARDGRRRFKGVITKVENGDVFLLVDNKEVQLPIDTIDKANVEPRYDDLMRQHNLLDDKE</sequence>
<dbReference type="Gene3D" id="2.30.30.180">
    <property type="entry name" value="Ribosome maturation factor RimP, C-terminal domain"/>
    <property type="match status" value="1"/>
</dbReference>
<feature type="domain" description="Ribosome maturation factor RimP N-terminal" evidence="4">
    <location>
        <begin position="11"/>
        <end position="83"/>
    </location>
</feature>
<evidence type="ECO:0000259" key="4">
    <source>
        <dbReference type="Pfam" id="PF02576"/>
    </source>
</evidence>
<comment type="function">
    <text evidence="3">Required for maturation of 30S ribosomal subunits.</text>
</comment>
<evidence type="ECO:0000256" key="3">
    <source>
        <dbReference type="HAMAP-Rule" id="MF_01077"/>
    </source>
</evidence>
<evidence type="ECO:0000256" key="2">
    <source>
        <dbReference type="ARBA" id="ARBA00022517"/>
    </source>
</evidence>
<comment type="similarity">
    <text evidence="3">Belongs to the RimP family.</text>
</comment>
<dbReference type="FunFam" id="3.30.300.70:FF:000001">
    <property type="entry name" value="Ribosome maturation factor RimP"/>
    <property type="match status" value="1"/>
</dbReference>
<dbReference type="SUPFAM" id="SSF75420">
    <property type="entry name" value="YhbC-like, N-terminal domain"/>
    <property type="match status" value="1"/>
</dbReference>
<dbReference type="Pfam" id="PF17384">
    <property type="entry name" value="DUF150_C"/>
    <property type="match status" value="1"/>
</dbReference>
<keyword evidence="7" id="KW-1185">Reference proteome</keyword>
<name>A0A266QCD6_9GAMM</name>
<proteinExistence type="inferred from homology"/>
<dbReference type="Gene3D" id="3.30.300.70">
    <property type="entry name" value="RimP-like superfamily, N-terminal"/>
    <property type="match status" value="1"/>
</dbReference>
<dbReference type="PROSITE" id="PS51257">
    <property type="entry name" value="PROKAR_LIPOPROTEIN"/>
    <property type="match status" value="1"/>
</dbReference>
<comment type="subcellular location">
    <subcellularLocation>
        <location evidence="3">Cytoplasm</location>
    </subcellularLocation>
</comment>
<dbReference type="HAMAP" id="MF_01077">
    <property type="entry name" value="RimP"/>
    <property type="match status" value="1"/>
</dbReference>
<dbReference type="InterPro" id="IPR003728">
    <property type="entry name" value="Ribosome_maturation_RimP"/>
</dbReference>
<evidence type="ECO:0000313" key="6">
    <source>
        <dbReference type="EMBL" id="OZY87009.1"/>
    </source>
</evidence>
<accession>A0A266QCD6</accession>
<dbReference type="InterPro" id="IPR035956">
    <property type="entry name" value="RimP_N_sf"/>
</dbReference>
<organism evidence="6 7">
    <name type="scientific">Cellvibrio mixtus</name>
    <dbReference type="NCBI Taxonomy" id="39650"/>
    <lineage>
        <taxon>Bacteria</taxon>
        <taxon>Pseudomonadati</taxon>
        <taxon>Pseudomonadota</taxon>
        <taxon>Gammaproteobacteria</taxon>
        <taxon>Cellvibrionales</taxon>
        <taxon>Cellvibrionaceae</taxon>
        <taxon>Cellvibrio</taxon>
    </lineage>
</organism>
<comment type="caution">
    <text evidence="6">The sequence shown here is derived from an EMBL/GenBank/DDBJ whole genome shotgun (WGS) entry which is preliminary data.</text>
</comment>
<keyword evidence="1 3" id="KW-0963">Cytoplasm</keyword>
<dbReference type="InterPro" id="IPR028998">
    <property type="entry name" value="RimP_C"/>
</dbReference>
<evidence type="ECO:0000256" key="1">
    <source>
        <dbReference type="ARBA" id="ARBA00022490"/>
    </source>
</evidence>
<dbReference type="RefSeq" id="WP_078044085.1">
    <property type="nucleotide sequence ID" value="NZ_NHNI01000001.1"/>
</dbReference>
<dbReference type="InterPro" id="IPR036847">
    <property type="entry name" value="RimP_C_sf"/>
</dbReference>
<reference evidence="7" key="1">
    <citation type="submission" date="2017-05" db="EMBL/GenBank/DDBJ databases">
        <authorList>
            <person name="Barney B.M."/>
        </authorList>
    </citation>
    <scope>NUCLEOTIDE SEQUENCE [LARGE SCALE GENOMIC DNA]</scope>
    <source>
        <strain evidence="7">PSBB022</strain>
    </source>
</reference>
<dbReference type="AlphaFoldDB" id="A0A266QCD6"/>
<protein>
    <recommendedName>
        <fullName evidence="3">Ribosome maturation factor RimP</fullName>
    </recommendedName>
</protein>
<dbReference type="CDD" id="cd01734">
    <property type="entry name" value="YlxS_C"/>
    <property type="match status" value="1"/>
</dbReference>
<dbReference type="InterPro" id="IPR028989">
    <property type="entry name" value="RimP_N"/>
</dbReference>
<dbReference type="NCBIfam" id="NF000927">
    <property type="entry name" value="PRK00092.1-1"/>
    <property type="match status" value="1"/>
</dbReference>
<dbReference type="EMBL" id="NHNI01000001">
    <property type="protein sequence ID" value="OZY87009.1"/>
    <property type="molecule type" value="Genomic_DNA"/>
</dbReference>
<dbReference type="PANTHER" id="PTHR33867:SF1">
    <property type="entry name" value="RIBOSOME MATURATION FACTOR RIMP"/>
    <property type="match status" value="1"/>
</dbReference>
<dbReference type="PANTHER" id="PTHR33867">
    <property type="entry name" value="RIBOSOME MATURATION FACTOR RIMP"/>
    <property type="match status" value="1"/>
</dbReference>
<keyword evidence="2 3" id="KW-0690">Ribosome biogenesis</keyword>
<dbReference type="GO" id="GO:0006412">
    <property type="term" value="P:translation"/>
    <property type="evidence" value="ECO:0007669"/>
    <property type="project" value="TreeGrafter"/>
</dbReference>
<feature type="domain" description="Ribosome maturation factor RimP C-terminal" evidence="5">
    <location>
        <begin position="86"/>
        <end position="149"/>
    </location>
</feature>
<dbReference type="SUPFAM" id="SSF74942">
    <property type="entry name" value="YhbC-like, C-terminal domain"/>
    <property type="match status" value="1"/>
</dbReference>
<dbReference type="Proteomes" id="UP000216101">
    <property type="component" value="Unassembled WGS sequence"/>
</dbReference>
<dbReference type="GO" id="GO:0000028">
    <property type="term" value="P:ribosomal small subunit assembly"/>
    <property type="evidence" value="ECO:0007669"/>
    <property type="project" value="TreeGrafter"/>
</dbReference>
<evidence type="ECO:0000259" key="5">
    <source>
        <dbReference type="Pfam" id="PF17384"/>
    </source>
</evidence>
<dbReference type="GO" id="GO:0005829">
    <property type="term" value="C:cytosol"/>
    <property type="evidence" value="ECO:0007669"/>
    <property type="project" value="TreeGrafter"/>
</dbReference>